<sequence length="67" mass="7323">MCSSLYEADMRNPPVGSVFSMPLSSSLNSAAAYTSLMQNVTCKKKETEDKSNQRESSHLNADYLGSN</sequence>
<name>A0A811Q7E1_9POAL</name>
<protein>
    <submittedName>
        <fullName evidence="2">Uncharacterized protein</fullName>
    </submittedName>
</protein>
<comment type="caution">
    <text evidence="2">The sequence shown here is derived from an EMBL/GenBank/DDBJ whole genome shotgun (WGS) entry which is preliminary data.</text>
</comment>
<evidence type="ECO:0000256" key="1">
    <source>
        <dbReference type="SAM" id="MobiDB-lite"/>
    </source>
</evidence>
<gene>
    <name evidence="2" type="ORF">NCGR_LOCUS38564</name>
</gene>
<keyword evidence="3" id="KW-1185">Reference proteome</keyword>
<evidence type="ECO:0000313" key="2">
    <source>
        <dbReference type="EMBL" id="CAD6254967.1"/>
    </source>
</evidence>
<proteinExistence type="predicted"/>
<feature type="region of interest" description="Disordered" evidence="1">
    <location>
        <begin position="44"/>
        <end position="67"/>
    </location>
</feature>
<dbReference type="EMBL" id="CAJGYO010000009">
    <property type="protein sequence ID" value="CAD6254967.1"/>
    <property type="molecule type" value="Genomic_DNA"/>
</dbReference>
<dbReference type="Proteomes" id="UP000604825">
    <property type="component" value="Unassembled WGS sequence"/>
</dbReference>
<reference evidence="2" key="1">
    <citation type="submission" date="2020-10" db="EMBL/GenBank/DDBJ databases">
        <authorList>
            <person name="Han B."/>
            <person name="Lu T."/>
            <person name="Zhao Q."/>
            <person name="Huang X."/>
            <person name="Zhao Y."/>
        </authorList>
    </citation>
    <scope>NUCLEOTIDE SEQUENCE</scope>
</reference>
<feature type="compositionally biased region" description="Basic and acidic residues" evidence="1">
    <location>
        <begin position="44"/>
        <end position="57"/>
    </location>
</feature>
<organism evidence="2 3">
    <name type="scientific">Miscanthus lutarioriparius</name>
    <dbReference type="NCBI Taxonomy" id="422564"/>
    <lineage>
        <taxon>Eukaryota</taxon>
        <taxon>Viridiplantae</taxon>
        <taxon>Streptophyta</taxon>
        <taxon>Embryophyta</taxon>
        <taxon>Tracheophyta</taxon>
        <taxon>Spermatophyta</taxon>
        <taxon>Magnoliopsida</taxon>
        <taxon>Liliopsida</taxon>
        <taxon>Poales</taxon>
        <taxon>Poaceae</taxon>
        <taxon>PACMAD clade</taxon>
        <taxon>Panicoideae</taxon>
        <taxon>Andropogonodae</taxon>
        <taxon>Andropogoneae</taxon>
        <taxon>Saccharinae</taxon>
        <taxon>Miscanthus</taxon>
    </lineage>
</organism>
<accession>A0A811Q7E1</accession>
<dbReference type="AlphaFoldDB" id="A0A811Q7E1"/>
<evidence type="ECO:0000313" key="3">
    <source>
        <dbReference type="Proteomes" id="UP000604825"/>
    </source>
</evidence>